<feature type="compositionally biased region" description="Polar residues" evidence="1">
    <location>
        <begin position="51"/>
        <end position="64"/>
    </location>
</feature>
<dbReference type="EMBL" id="WOEZ01000174">
    <property type="protein sequence ID" value="NPT58503.1"/>
    <property type="molecule type" value="Genomic_DNA"/>
</dbReference>
<keyword evidence="4" id="KW-1185">Reference proteome</keyword>
<sequence>MPWNARDTMSLRQEFVHLASQHTLTMTELCQRFNISRQTGYKWLNRGENALSDQSRRPASSPSKTPAAMEQEVVRLRQAHPRWGGRKISRRLRDLGFEAVPQASTVTDILHRHNLILPADSAMSQPWKRFEHEQPNVLWQMDFKGHFETLEKERCSPLTVLDDHSRFSILLRACGPTDTATVQTGLREAFGHYGLPLRINTDNGSPWGAPGSPGQLTELAVWLIRLGIRISYSRPYHPQTNGKDERFHRTLKAEVLNGRSFATQQHVQQELDRWRTVYNCERPHEAIGMDTPISRYRPSPRAYPSILPEPEYGPDDVVLRVKANGQLRFEGQHLRVSKALYGLPVAARAKPGEDGVFEFWFAHHRILTLDLRSENH</sequence>
<protein>
    <submittedName>
        <fullName evidence="3">IS481 family transposase</fullName>
    </submittedName>
</protein>
<evidence type="ECO:0000313" key="4">
    <source>
        <dbReference type="Proteomes" id="UP000655523"/>
    </source>
</evidence>
<dbReference type="PROSITE" id="PS50994">
    <property type="entry name" value="INTEGRASE"/>
    <property type="match status" value="1"/>
</dbReference>
<dbReference type="Pfam" id="PF13565">
    <property type="entry name" value="HTH_32"/>
    <property type="match status" value="1"/>
</dbReference>
<dbReference type="InterPro" id="IPR001584">
    <property type="entry name" value="Integrase_cat-core"/>
</dbReference>
<proteinExistence type="predicted"/>
<feature type="region of interest" description="Disordered" evidence="1">
    <location>
        <begin position="48"/>
        <end position="70"/>
    </location>
</feature>
<dbReference type="GO" id="GO:0015074">
    <property type="term" value="P:DNA integration"/>
    <property type="evidence" value="ECO:0007669"/>
    <property type="project" value="InterPro"/>
</dbReference>
<dbReference type="SUPFAM" id="SSF53098">
    <property type="entry name" value="Ribonuclease H-like"/>
    <property type="match status" value="1"/>
</dbReference>
<evidence type="ECO:0000256" key="1">
    <source>
        <dbReference type="SAM" id="MobiDB-lite"/>
    </source>
</evidence>
<evidence type="ECO:0000259" key="2">
    <source>
        <dbReference type="PROSITE" id="PS50994"/>
    </source>
</evidence>
<dbReference type="Pfam" id="PF13683">
    <property type="entry name" value="rve_3"/>
    <property type="match status" value="1"/>
</dbReference>
<dbReference type="PANTHER" id="PTHR35004">
    <property type="entry name" value="TRANSPOSASE RV3428C-RELATED"/>
    <property type="match status" value="1"/>
</dbReference>
<feature type="domain" description="Integrase catalytic" evidence="2">
    <location>
        <begin position="131"/>
        <end position="300"/>
    </location>
</feature>
<dbReference type="Gene3D" id="3.30.420.10">
    <property type="entry name" value="Ribonuclease H-like superfamily/Ribonuclease H"/>
    <property type="match status" value="1"/>
</dbReference>
<dbReference type="AlphaFoldDB" id="A0A972NRP3"/>
<dbReference type="RefSeq" id="WP_172171034.1">
    <property type="nucleotide sequence ID" value="NZ_WOEZ01000174.1"/>
</dbReference>
<name>A0A972NRP3_9BURK</name>
<reference evidence="3 4" key="1">
    <citation type="submission" date="2019-11" db="EMBL/GenBank/DDBJ databases">
        <title>Metabolism of dissolved organic matter in forest soils.</title>
        <authorList>
            <person name="Cyle K.T."/>
            <person name="Wilhelm R.C."/>
            <person name="Martinez C.E."/>
        </authorList>
    </citation>
    <scope>NUCLEOTIDE SEQUENCE [LARGE SCALE GENOMIC DNA]</scope>
    <source>
        <strain evidence="3 4">5N</strain>
    </source>
</reference>
<dbReference type="SUPFAM" id="SSF46689">
    <property type="entry name" value="Homeodomain-like"/>
    <property type="match status" value="1"/>
</dbReference>
<organism evidence="3 4">
    <name type="scientific">Paraburkholderia elongata</name>
    <dbReference type="NCBI Taxonomy" id="2675747"/>
    <lineage>
        <taxon>Bacteria</taxon>
        <taxon>Pseudomonadati</taxon>
        <taxon>Pseudomonadota</taxon>
        <taxon>Betaproteobacteria</taxon>
        <taxon>Burkholderiales</taxon>
        <taxon>Burkholderiaceae</taxon>
        <taxon>Paraburkholderia</taxon>
    </lineage>
</organism>
<comment type="caution">
    <text evidence="3">The sequence shown here is derived from an EMBL/GenBank/DDBJ whole genome shotgun (WGS) entry which is preliminary data.</text>
</comment>
<dbReference type="NCBIfam" id="NF033577">
    <property type="entry name" value="transpos_IS481"/>
    <property type="match status" value="1"/>
</dbReference>
<dbReference type="GO" id="GO:0003676">
    <property type="term" value="F:nucleic acid binding"/>
    <property type="evidence" value="ECO:0007669"/>
    <property type="project" value="InterPro"/>
</dbReference>
<dbReference type="InterPro" id="IPR047656">
    <property type="entry name" value="IS481-like_transpos"/>
</dbReference>
<dbReference type="InterPro" id="IPR036397">
    <property type="entry name" value="RNaseH_sf"/>
</dbReference>
<dbReference type="Proteomes" id="UP000655523">
    <property type="component" value="Unassembled WGS sequence"/>
</dbReference>
<dbReference type="PANTHER" id="PTHR35004:SF6">
    <property type="entry name" value="TRANSPOSASE"/>
    <property type="match status" value="1"/>
</dbReference>
<dbReference type="InterPro" id="IPR012337">
    <property type="entry name" value="RNaseH-like_sf"/>
</dbReference>
<gene>
    <name evidence="3" type="ORF">GNZ13_29120</name>
</gene>
<accession>A0A972NRP3</accession>
<dbReference type="InterPro" id="IPR009057">
    <property type="entry name" value="Homeodomain-like_sf"/>
</dbReference>
<evidence type="ECO:0000313" key="3">
    <source>
        <dbReference type="EMBL" id="NPT58503.1"/>
    </source>
</evidence>